<proteinExistence type="predicted"/>
<dbReference type="InterPro" id="IPR015943">
    <property type="entry name" value="WD40/YVTN_repeat-like_dom_sf"/>
</dbReference>
<reference evidence="3" key="1">
    <citation type="submission" date="2015-07" db="EMBL/GenBank/DDBJ databases">
        <authorList>
            <person name="Teixeira M.M."/>
            <person name="Souza R.C."/>
            <person name="Almeida L.G."/>
            <person name="Vicente V.A."/>
            <person name="de Hoog S."/>
            <person name="Bocca A.L."/>
            <person name="de Almeida S.R."/>
            <person name="Vasconcelos A.T."/>
            <person name="Felipe M.S."/>
        </authorList>
    </citation>
    <scope>NUCLEOTIDE SEQUENCE [LARGE SCALE GENOMIC DNA]</scope>
    <source>
        <strain evidence="3">KSF</strain>
    </source>
</reference>
<dbReference type="Gene3D" id="2.130.10.10">
    <property type="entry name" value="YVTN repeat-like/Quinoprotein amine dehydrogenase"/>
    <property type="match status" value="3"/>
</dbReference>
<dbReference type="OrthoDB" id="239865at2759"/>
<keyword evidence="3" id="KW-1185">Reference proteome</keyword>
<evidence type="ECO:0000256" key="1">
    <source>
        <dbReference type="SAM" id="MobiDB-lite"/>
    </source>
</evidence>
<evidence type="ECO:0000313" key="2">
    <source>
        <dbReference type="EMBL" id="OCT44428.1"/>
    </source>
</evidence>
<dbReference type="PANTHER" id="PTHR13211:SF0">
    <property type="entry name" value="TELOMERASE CAJAL BODY PROTEIN 1"/>
    <property type="match status" value="1"/>
</dbReference>
<evidence type="ECO:0000313" key="3">
    <source>
        <dbReference type="Proteomes" id="UP000094526"/>
    </source>
</evidence>
<accession>A0A1C1C7J1</accession>
<dbReference type="SMART" id="SM00320">
    <property type="entry name" value="WD40"/>
    <property type="match status" value="5"/>
</dbReference>
<name>A0A1C1C7J1_9EURO</name>
<dbReference type="Proteomes" id="UP000094526">
    <property type="component" value="Unassembled WGS sequence"/>
</dbReference>
<feature type="region of interest" description="Disordered" evidence="1">
    <location>
        <begin position="1"/>
        <end position="29"/>
    </location>
</feature>
<dbReference type="EMBL" id="LGRB01000020">
    <property type="protein sequence ID" value="OCT44428.1"/>
    <property type="molecule type" value="Genomic_DNA"/>
</dbReference>
<dbReference type="InterPro" id="IPR051150">
    <property type="entry name" value="SWT21/TCAB1_mRNA_Telomere"/>
</dbReference>
<dbReference type="SUPFAM" id="SSF50978">
    <property type="entry name" value="WD40 repeat-like"/>
    <property type="match status" value="1"/>
</dbReference>
<gene>
    <name evidence="2" type="ORF">CLCR_05897</name>
</gene>
<organism evidence="2 3">
    <name type="scientific">Cladophialophora carrionii</name>
    <dbReference type="NCBI Taxonomy" id="86049"/>
    <lineage>
        <taxon>Eukaryota</taxon>
        <taxon>Fungi</taxon>
        <taxon>Dikarya</taxon>
        <taxon>Ascomycota</taxon>
        <taxon>Pezizomycotina</taxon>
        <taxon>Eurotiomycetes</taxon>
        <taxon>Chaetothyriomycetidae</taxon>
        <taxon>Chaetothyriales</taxon>
        <taxon>Herpotrichiellaceae</taxon>
        <taxon>Cladophialophora</taxon>
    </lineage>
</organism>
<dbReference type="VEuPathDB" id="FungiDB:G647_07117"/>
<dbReference type="InterPro" id="IPR001680">
    <property type="entry name" value="WD40_rpt"/>
</dbReference>
<dbReference type="VEuPathDB" id="FungiDB:CLCR_05897"/>
<dbReference type="InterPro" id="IPR036322">
    <property type="entry name" value="WD40_repeat_dom_sf"/>
</dbReference>
<dbReference type="STRING" id="86049.A0A1C1C7J1"/>
<dbReference type="Pfam" id="PF00400">
    <property type="entry name" value="WD40"/>
    <property type="match status" value="1"/>
</dbReference>
<dbReference type="PANTHER" id="PTHR13211">
    <property type="entry name" value="TELOMERASE CAJAL BODY PROTEIN 1"/>
    <property type="match status" value="1"/>
</dbReference>
<protein>
    <submittedName>
        <fullName evidence="2">WD repeat-containing protein</fullName>
    </submittedName>
</protein>
<dbReference type="AlphaFoldDB" id="A0A1C1C7J1"/>
<sequence length="393" mass="42110">MAEGFMTTSQPTCVASSLNPADSPTQAPSSERAFFRNVQWSADGTSLVASLSDNSIQTYIVPPDLLEETPKLRLLSPYCTIQSSESVNAVMGYPLFSLQDTPTALVLSSTRDHPIRLTSALTGHLVASYPLVNPMTDEFISPHSLLFSRSGDRFAAGSESLISVFDLSRPGEGPTSSMPTGPKRKGTNYNDATTMRGIVSALAVDASSGLLAAGTYSRYVALYDALGQGSCIGAFSVKGTSADEQIGGSGVTQVSWSPCGRYLYIAERKSDGVMLYDIRKTGQLLSWLRSRNAQTNQRLGFDAVATDDQGGHEVWAGGLDGLFRIWKDPHQHEGAVAPTLEFKGHDDAISSVVVHPFGGVVATSSGQRHLIAPDDEESFQQLASDYSLKIWTL</sequence>
<comment type="caution">
    <text evidence="2">The sequence shown here is derived from an EMBL/GenBank/DDBJ whole genome shotgun (WGS) entry which is preliminary data.</text>
</comment>
<dbReference type="eggNOG" id="KOG2919">
    <property type="taxonomic scope" value="Eukaryota"/>
</dbReference>